<evidence type="ECO:0000313" key="12">
    <source>
        <dbReference type="Proteomes" id="UP000028252"/>
    </source>
</evidence>
<keyword evidence="12" id="KW-1185">Reference proteome</keyword>
<dbReference type="GO" id="GO:0009279">
    <property type="term" value="C:cell outer membrane"/>
    <property type="evidence" value="ECO:0007669"/>
    <property type="project" value="UniProtKB-SubCell"/>
</dbReference>
<comment type="domain">
    <text evidence="7">The N-terminal domain does not have lytic activity and probably modulates enzymatic activity. The C-terminal domain is the catalytic active domain.</text>
</comment>
<feature type="region of interest" description="LT domain" evidence="7">
    <location>
        <begin position="272"/>
        <end position="503"/>
    </location>
</feature>
<gene>
    <name evidence="7" type="primary">mltF</name>
    <name evidence="11" type="ORF">ADIMK_0405</name>
</gene>
<dbReference type="SMART" id="SM00062">
    <property type="entry name" value="PBPb"/>
    <property type="match status" value="1"/>
</dbReference>
<name>A0A081G3U3_9GAMM</name>
<evidence type="ECO:0000256" key="3">
    <source>
        <dbReference type="ARBA" id="ARBA00023136"/>
    </source>
</evidence>
<feature type="compositionally biased region" description="Basic and acidic residues" evidence="8">
    <location>
        <begin position="467"/>
        <end position="476"/>
    </location>
</feature>
<comment type="caution">
    <text evidence="11">The sequence shown here is derived from an EMBL/GenBank/DDBJ whole genome shotgun (WGS) entry which is preliminary data.</text>
</comment>
<evidence type="ECO:0000259" key="10">
    <source>
        <dbReference type="SMART" id="SM00062"/>
    </source>
</evidence>
<feature type="region of interest" description="Disordered" evidence="8">
    <location>
        <begin position="467"/>
        <end position="503"/>
    </location>
</feature>
<dbReference type="STRING" id="1232683.ADIMK_0405"/>
<dbReference type="OrthoDB" id="9815002at2"/>
<organism evidence="11 12">
    <name type="scientific">Marinobacterium lacunae</name>
    <dbReference type="NCBI Taxonomy" id="1232683"/>
    <lineage>
        <taxon>Bacteria</taxon>
        <taxon>Pseudomonadati</taxon>
        <taxon>Pseudomonadota</taxon>
        <taxon>Gammaproteobacteria</taxon>
        <taxon>Oceanospirillales</taxon>
        <taxon>Oceanospirillaceae</taxon>
        <taxon>Marinobacterium</taxon>
    </lineage>
</organism>
<keyword evidence="3 7" id="KW-0472">Membrane</keyword>
<keyword evidence="5 7" id="KW-0456">Lyase</keyword>
<evidence type="ECO:0000256" key="8">
    <source>
        <dbReference type="SAM" id="MobiDB-lite"/>
    </source>
</evidence>
<dbReference type="GO" id="GO:0009253">
    <property type="term" value="P:peptidoglycan catabolic process"/>
    <property type="evidence" value="ECO:0007669"/>
    <property type="project" value="TreeGrafter"/>
</dbReference>
<dbReference type="SUPFAM" id="SSF53955">
    <property type="entry name" value="Lysozyme-like"/>
    <property type="match status" value="1"/>
</dbReference>
<dbReference type="RefSeq" id="WP_051692323.1">
    <property type="nucleotide sequence ID" value="NZ_JMQN01000011.1"/>
</dbReference>
<dbReference type="HAMAP" id="MF_02016">
    <property type="entry name" value="MltF"/>
    <property type="match status" value="1"/>
</dbReference>
<dbReference type="InterPro" id="IPR023346">
    <property type="entry name" value="Lysozyme-like_dom_sf"/>
</dbReference>
<feature type="active site" evidence="7">
    <location>
        <position position="318"/>
    </location>
</feature>
<dbReference type="PATRIC" id="fig|1232683.4.peg.399"/>
<dbReference type="GO" id="GO:0071555">
    <property type="term" value="P:cell wall organization"/>
    <property type="evidence" value="ECO:0007669"/>
    <property type="project" value="UniProtKB-KW"/>
</dbReference>
<comment type="similarity">
    <text evidence="1">Belongs to the bacterial solute-binding protein 3 family.</text>
</comment>
<keyword evidence="4 7" id="KW-0998">Cell outer membrane</keyword>
<comment type="similarity">
    <text evidence="7">In the C-terminal section; belongs to the transglycosylase Slt family.</text>
</comment>
<dbReference type="GO" id="GO:0016998">
    <property type="term" value="P:cell wall macromolecule catabolic process"/>
    <property type="evidence" value="ECO:0007669"/>
    <property type="project" value="UniProtKB-UniRule"/>
</dbReference>
<dbReference type="CDD" id="cd13403">
    <property type="entry name" value="MLTF-like"/>
    <property type="match status" value="1"/>
</dbReference>
<evidence type="ECO:0000256" key="2">
    <source>
        <dbReference type="ARBA" id="ARBA00022729"/>
    </source>
</evidence>
<dbReference type="PANTHER" id="PTHR35936:SF32">
    <property type="entry name" value="MEMBRANE-BOUND LYTIC MUREIN TRANSGLYCOSYLASE F"/>
    <property type="match status" value="1"/>
</dbReference>
<evidence type="ECO:0000313" key="11">
    <source>
        <dbReference type="EMBL" id="KEA65448.1"/>
    </source>
</evidence>
<feature type="domain" description="Solute-binding protein family 3/N-terminal" evidence="10">
    <location>
        <begin position="45"/>
        <end position="271"/>
    </location>
</feature>
<protein>
    <recommendedName>
        <fullName evidence="7">Membrane-bound lytic murein transglycosylase F</fullName>
        <ecNumber evidence="7">4.2.2.n1</ecNumber>
    </recommendedName>
    <alternativeName>
        <fullName evidence="7">Murein lyase F</fullName>
    </alternativeName>
</protein>
<comment type="caution">
    <text evidence="7">Lacks conserved residue(s) required for the propagation of feature annotation.</text>
</comment>
<keyword evidence="6 7" id="KW-0961">Cell wall biogenesis/degradation</keyword>
<dbReference type="CDD" id="cd01009">
    <property type="entry name" value="PBP2_YfhD_N"/>
    <property type="match status" value="1"/>
</dbReference>
<dbReference type="InterPro" id="IPR023703">
    <property type="entry name" value="MltF"/>
</dbReference>
<dbReference type="Pfam" id="PF01464">
    <property type="entry name" value="SLT"/>
    <property type="match status" value="1"/>
</dbReference>
<dbReference type="SUPFAM" id="SSF53850">
    <property type="entry name" value="Periplasmic binding protein-like II"/>
    <property type="match status" value="1"/>
</dbReference>
<sequence>MFVLRQNPHFRELVYFWGLTIIAFLLTLISVNTPTQVEAIKERGVLRVATRNTPMTYYIDKGKPAGFEYELATAFADYLGVKLELILPTTFADLFTSIRERNAHIAAANLTVSERRKKQFEFGPTYRYSAPTVIYRVKQGQAQPKTIDDLYNSKILVLAGSAQADLLHRLKHDHPDLQWEESDNDAATDLLDQVHDSSVDYTIMDSAVFDAQKSFYPGLSKGFELDAPQPIAWMLANHYDGTLKNELEKFFALPETQQLIKQLEERYFSRQNKLNFFDTTEFRRALTERYPPLEQYFMLASQETGIDHLLLAAIAYQESHWREDAISPTGVKGIMMLTEGAASEVGVSDRTDPRQSILGGADYLVNVRAKIPNRIPEPDHTWFALAGYNIGFGHLEDARVLTQRAGKDPDRWQDVREYLPLLANEKYYSKVRYGYARGYEPVTYVANIRKYMEMLRWEEQVTQARINHGDGDKNEDSIQTDSVIAPDSAESTAPTSTATSSLK</sequence>
<keyword evidence="9" id="KW-0812">Transmembrane</keyword>
<dbReference type="PANTHER" id="PTHR35936">
    <property type="entry name" value="MEMBRANE-BOUND LYTIC MUREIN TRANSGLYCOSYLASE F"/>
    <property type="match status" value="1"/>
</dbReference>
<dbReference type="Proteomes" id="UP000028252">
    <property type="component" value="Unassembled WGS sequence"/>
</dbReference>
<evidence type="ECO:0000256" key="4">
    <source>
        <dbReference type="ARBA" id="ARBA00023237"/>
    </source>
</evidence>
<evidence type="ECO:0000256" key="7">
    <source>
        <dbReference type="HAMAP-Rule" id="MF_02016"/>
    </source>
</evidence>
<proteinExistence type="inferred from homology"/>
<dbReference type="Gene3D" id="3.40.190.10">
    <property type="entry name" value="Periplasmic binding protein-like II"/>
    <property type="match status" value="2"/>
</dbReference>
<dbReference type="EMBL" id="JMQN01000011">
    <property type="protein sequence ID" value="KEA65448.1"/>
    <property type="molecule type" value="Genomic_DNA"/>
</dbReference>
<dbReference type="AlphaFoldDB" id="A0A081G3U3"/>
<keyword evidence="2 7" id="KW-0732">Signal</keyword>
<dbReference type="InterPro" id="IPR008258">
    <property type="entry name" value="Transglycosylase_SLT_dom_1"/>
</dbReference>
<evidence type="ECO:0000256" key="6">
    <source>
        <dbReference type="ARBA" id="ARBA00023316"/>
    </source>
</evidence>
<comment type="similarity">
    <text evidence="7">In the N-terminal section; belongs to the bacterial solute-binding protein 3 family.</text>
</comment>
<dbReference type="NCBIfam" id="NF008112">
    <property type="entry name" value="PRK10859.1"/>
    <property type="match status" value="1"/>
</dbReference>
<comment type="subcellular location">
    <subcellularLocation>
        <location evidence="7">Cell outer membrane</location>
        <topology evidence="7">Peripheral membrane protein</topology>
    </subcellularLocation>
    <text evidence="7">Attached to the inner leaflet of the outer membrane.</text>
</comment>
<dbReference type="eggNOG" id="COG4623">
    <property type="taxonomic scope" value="Bacteria"/>
</dbReference>
<dbReference type="GO" id="GO:0008933">
    <property type="term" value="F:peptidoglycan lytic transglycosylase activity"/>
    <property type="evidence" value="ECO:0007669"/>
    <property type="project" value="UniProtKB-UniRule"/>
</dbReference>
<dbReference type="Gene3D" id="1.10.530.10">
    <property type="match status" value="1"/>
</dbReference>
<dbReference type="InterPro" id="IPR001638">
    <property type="entry name" value="Solute-binding_3/MltF_N"/>
</dbReference>
<dbReference type="EC" id="4.2.2.n1" evidence="7"/>
<accession>A0A081G3U3</accession>
<evidence type="ECO:0000256" key="9">
    <source>
        <dbReference type="SAM" id="Phobius"/>
    </source>
</evidence>
<keyword evidence="9" id="KW-1133">Transmembrane helix</keyword>
<evidence type="ECO:0000256" key="1">
    <source>
        <dbReference type="ARBA" id="ARBA00010333"/>
    </source>
</evidence>
<comment type="function">
    <text evidence="7">Murein-degrading enzyme that degrades murein glycan strands and insoluble, high-molecular weight murein sacculi, with the concomitant formation of a 1,6-anhydromuramoyl product. Lytic transglycosylases (LTs) play an integral role in the metabolism of the peptidoglycan (PG) sacculus. Their lytic action creates space within the PG sacculus to allow for its expansion as well as for the insertion of various structures such as secretion systems and flagella.</text>
</comment>
<evidence type="ECO:0000256" key="5">
    <source>
        <dbReference type="ARBA" id="ARBA00023239"/>
    </source>
</evidence>
<dbReference type="Pfam" id="PF00497">
    <property type="entry name" value="SBP_bac_3"/>
    <property type="match status" value="1"/>
</dbReference>
<feature type="compositionally biased region" description="Low complexity" evidence="8">
    <location>
        <begin position="485"/>
        <end position="503"/>
    </location>
</feature>
<comment type="catalytic activity">
    <reaction evidence="7">
        <text>Exolytic cleavage of the (1-&gt;4)-beta-glycosidic linkage between N-acetylmuramic acid (MurNAc) and N-acetylglucosamine (GlcNAc) residues in peptidoglycan, from either the reducing or the non-reducing ends of the peptidoglycan chains, with concomitant formation of a 1,6-anhydrobond in the MurNAc residue.</text>
        <dbReference type="EC" id="4.2.2.n1"/>
    </reaction>
</comment>
<feature type="transmembrane region" description="Helical" evidence="9">
    <location>
        <begin position="12"/>
        <end position="31"/>
    </location>
</feature>
<reference evidence="11 12" key="1">
    <citation type="submission" date="2014-04" db="EMBL/GenBank/DDBJ databases">
        <title>Marinobacterium kochiensis sp. nov., isolated from sediment sample collected from Kochi backwaters in Kerala, India.</title>
        <authorList>
            <person name="Singh A."/>
            <person name="Pinnaka A.K."/>
        </authorList>
    </citation>
    <scope>NUCLEOTIDE SEQUENCE [LARGE SCALE GENOMIC DNA]</scope>
    <source>
        <strain evidence="11 12">AK27</strain>
    </source>
</reference>